<dbReference type="EMBL" id="BABT02000153">
    <property type="protein sequence ID" value="GAA98471.1"/>
    <property type="molecule type" value="Genomic_DNA"/>
</dbReference>
<dbReference type="HOGENOM" id="CLU_1360716_0_0_1"/>
<dbReference type="InterPro" id="IPR036291">
    <property type="entry name" value="NAD(P)-bd_dom_sf"/>
</dbReference>
<name>G7E6L1_MIXOS</name>
<feature type="compositionally biased region" description="Low complexity" evidence="1">
    <location>
        <begin position="94"/>
        <end position="115"/>
    </location>
</feature>
<dbReference type="InParanoid" id="G7E6L1"/>
<dbReference type="OrthoDB" id="300709at2759"/>
<comment type="caution">
    <text evidence="3">The sequence shown here is derived from an EMBL/GenBank/DDBJ whole genome shotgun (WGS) entry which is preliminary data.</text>
</comment>
<dbReference type="STRING" id="764103.G7E6L1"/>
<keyword evidence="4" id="KW-1185">Reference proteome</keyword>
<feature type="domain" description="NmrA-like" evidence="2">
    <location>
        <begin position="11"/>
        <end position="87"/>
    </location>
</feature>
<protein>
    <recommendedName>
        <fullName evidence="2">NmrA-like domain-containing protein</fullName>
    </recommendedName>
</protein>
<sequence>MLPRTHQAHSQQGSTIIESIIRDDQLSRQFSIRAVMSDPEEPAAAELEAKGIEVYAGSLDDVESVTAAVEGAFSVVGMVPIADDRLQATKMSKQPSRQCRYRQSQQSRQPPQSSRAPIEARAWRAALVCYHSPRDSQPAFAGSHIAARSISSRERRIRSVGLDGHYERVRQLAVHPGSSLSSTTIATARCLVMNAIYETLQ</sequence>
<proteinExistence type="predicted"/>
<organism evidence="3 4">
    <name type="scientific">Mixia osmundae (strain CBS 9802 / IAM 14324 / JCM 22182 / KY 12970)</name>
    <dbReference type="NCBI Taxonomy" id="764103"/>
    <lineage>
        <taxon>Eukaryota</taxon>
        <taxon>Fungi</taxon>
        <taxon>Dikarya</taxon>
        <taxon>Basidiomycota</taxon>
        <taxon>Pucciniomycotina</taxon>
        <taxon>Mixiomycetes</taxon>
        <taxon>Mixiales</taxon>
        <taxon>Mixiaceae</taxon>
        <taxon>Mixia</taxon>
    </lineage>
</organism>
<accession>G7E6L1</accession>
<evidence type="ECO:0000259" key="2">
    <source>
        <dbReference type="Pfam" id="PF05368"/>
    </source>
</evidence>
<evidence type="ECO:0000313" key="3">
    <source>
        <dbReference type="EMBL" id="GAA98471.1"/>
    </source>
</evidence>
<reference evidence="3 4" key="1">
    <citation type="journal article" date="2011" name="J. Gen. Appl. Microbiol.">
        <title>Draft genome sequencing of the enigmatic basidiomycete Mixia osmundae.</title>
        <authorList>
            <person name="Nishida H."/>
            <person name="Nagatsuka Y."/>
            <person name="Sugiyama J."/>
        </authorList>
    </citation>
    <scope>NUCLEOTIDE SEQUENCE [LARGE SCALE GENOMIC DNA]</scope>
    <source>
        <strain evidence="4">CBS 9802 / IAM 14324 / JCM 22182 / KY 12970</strain>
    </source>
</reference>
<dbReference type="Gene3D" id="3.40.50.720">
    <property type="entry name" value="NAD(P)-binding Rossmann-like Domain"/>
    <property type="match status" value="1"/>
</dbReference>
<dbReference type="InterPro" id="IPR008030">
    <property type="entry name" value="NmrA-like"/>
</dbReference>
<reference evidence="3 4" key="2">
    <citation type="journal article" date="2012" name="Open Biol.">
        <title>Characteristics of nucleosomes and linker DNA regions on the genome of the basidiomycete Mixia osmundae revealed by mono- and dinucleosome mapping.</title>
        <authorList>
            <person name="Nishida H."/>
            <person name="Kondo S."/>
            <person name="Matsumoto T."/>
            <person name="Suzuki Y."/>
            <person name="Yoshikawa H."/>
            <person name="Taylor T.D."/>
            <person name="Sugiyama J."/>
        </authorList>
    </citation>
    <scope>NUCLEOTIDE SEQUENCE [LARGE SCALE GENOMIC DNA]</scope>
    <source>
        <strain evidence="4">CBS 9802 / IAM 14324 / JCM 22182 / KY 12970</strain>
    </source>
</reference>
<dbReference type="Proteomes" id="UP000009131">
    <property type="component" value="Unassembled WGS sequence"/>
</dbReference>
<dbReference type="AlphaFoldDB" id="G7E6L1"/>
<evidence type="ECO:0000256" key="1">
    <source>
        <dbReference type="SAM" id="MobiDB-lite"/>
    </source>
</evidence>
<evidence type="ECO:0000313" key="4">
    <source>
        <dbReference type="Proteomes" id="UP000009131"/>
    </source>
</evidence>
<dbReference type="SUPFAM" id="SSF51735">
    <property type="entry name" value="NAD(P)-binding Rossmann-fold domains"/>
    <property type="match status" value="1"/>
</dbReference>
<dbReference type="Pfam" id="PF05368">
    <property type="entry name" value="NmrA"/>
    <property type="match status" value="1"/>
</dbReference>
<gene>
    <name evidence="3" type="primary">Mo05157</name>
    <name evidence="3" type="ORF">E5Q_05157</name>
</gene>
<feature type="region of interest" description="Disordered" evidence="1">
    <location>
        <begin position="91"/>
        <end position="117"/>
    </location>
</feature>